<sequence length="305" mass="34618">MALSDLLDLINIHCPENTQLTSKHLFLKELKPDSEGQCVVCHTTWDRNSSLKNGNFFIYLPIQTQLEHLLQREDIAHCLKSSDGTCHSETYVDIGSGKMYHNLHKIGGPLNCTHGYTLNCDGVLYSNHHSMLPYPLRKENVLLFGLWFGDKKPNVNTFLKPFTLECQKLSTVGFKIKRNSILEQCRVVAALMMWDSVARPILQNMTQFNGRYGCIPVNKLKRVMALSGYTHTHVSTISDAREALHTKTSVRGVKGPTCLIFHTLTSYLACLLTICIMYILVWFAKWQACGWTVISMRSHITLAKE</sequence>
<protein>
    <submittedName>
        <fullName evidence="2">Uncharacterized protein</fullName>
    </submittedName>
</protein>
<name>A0AA47NWB8_MERPO</name>
<feature type="transmembrane region" description="Helical" evidence="1">
    <location>
        <begin position="264"/>
        <end position="284"/>
    </location>
</feature>
<accession>A0AA47NWB8</accession>
<reference evidence="2" key="1">
    <citation type="journal article" date="2023" name="Front. Mar. Sci.">
        <title>A new Merluccius polli reference genome to investigate the effects of global change in West African waters.</title>
        <authorList>
            <person name="Mateo J.L."/>
            <person name="Blanco-Fernandez C."/>
            <person name="Garcia-Vazquez E."/>
            <person name="Machado-Schiaffino G."/>
        </authorList>
    </citation>
    <scope>NUCLEOTIDE SEQUENCE</scope>
    <source>
        <strain evidence="2">C29</strain>
        <tissue evidence="2">Fin</tissue>
    </source>
</reference>
<keyword evidence="1" id="KW-1133">Transmembrane helix</keyword>
<evidence type="ECO:0000313" key="3">
    <source>
        <dbReference type="Proteomes" id="UP001174136"/>
    </source>
</evidence>
<proteinExistence type="predicted"/>
<evidence type="ECO:0000313" key="2">
    <source>
        <dbReference type="EMBL" id="KAK0139383.1"/>
    </source>
</evidence>
<evidence type="ECO:0000256" key="1">
    <source>
        <dbReference type="SAM" id="Phobius"/>
    </source>
</evidence>
<dbReference type="AlphaFoldDB" id="A0AA47NWB8"/>
<dbReference type="Proteomes" id="UP001174136">
    <property type="component" value="Unassembled WGS sequence"/>
</dbReference>
<gene>
    <name evidence="2" type="ORF">N1851_023896</name>
</gene>
<dbReference type="EMBL" id="JAOPHQ010004398">
    <property type="protein sequence ID" value="KAK0139383.1"/>
    <property type="molecule type" value="Genomic_DNA"/>
</dbReference>
<keyword evidence="1" id="KW-0812">Transmembrane</keyword>
<organism evidence="2 3">
    <name type="scientific">Merluccius polli</name>
    <name type="common">Benguela hake</name>
    <name type="synonym">Merluccius cadenati</name>
    <dbReference type="NCBI Taxonomy" id="89951"/>
    <lineage>
        <taxon>Eukaryota</taxon>
        <taxon>Metazoa</taxon>
        <taxon>Chordata</taxon>
        <taxon>Craniata</taxon>
        <taxon>Vertebrata</taxon>
        <taxon>Euteleostomi</taxon>
        <taxon>Actinopterygii</taxon>
        <taxon>Neopterygii</taxon>
        <taxon>Teleostei</taxon>
        <taxon>Neoteleostei</taxon>
        <taxon>Acanthomorphata</taxon>
        <taxon>Zeiogadaria</taxon>
        <taxon>Gadariae</taxon>
        <taxon>Gadiformes</taxon>
        <taxon>Gadoidei</taxon>
        <taxon>Merlucciidae</taxon>
        <taxon>Merluccius</taxon>
    </lineage>
</organism>
<keyword evidence="3" id="KW-1185">Reference proteome</keyword>
<comment type="caution">
    <text evidence="2">The sequence shown here is derived from an EMBL/GenBank/DDBJ whole genome shotgun (WGS) entry which is preliminary data.</text>
</comment>
<keyword evidence="1" id="KW-0472">Membrane</keyword>